<sequence length="154" mass="17829">MKNLKTLYYTSTIQAPPQKVHQIMLAPESYRDWTSFFSPDSDFRGDWSEGSKGYFTAKDETGHEVGLIARIDKNIPGELVTIRHIGILGKDGELYEGEQVDGWKNAYEIYRFREIEGGNTYLLCSVEVDSEEYEKMFEDIWPKSLARLKELCEK</sequence>
<dbReference type="OrthoDB" id="384974at2"/>
<evidence type="ECO:0000313" key="1">
    <source>
        <dbReference type="EMBL" id="SKB55791.1"/>
    </source>
</evidence>
<reference evidence="2" key="1">
    <citation type="submission" date="2017-02" db="EMBL/GenBank/DDBJ databases">
        <authorList>
            <person name="Varghese N."/>
            <person name="Submissions S."/>
        </authorList>
    </citation>
    <scope>NUCLEOTIDE SEQUENCE [LARGE SCALE GENOMIC DNA]</scope>
    <source>
        <strain evidence="2">DSM 24091</strain>
    </source>
</reference>
<dbReference type="STRING" id="1513896.SAMN05660841_01215"/>
<dbReference type="InterPro" id="IPR023393">
    <property type="entry name" value="START-like_dom_sf"/>
</dbReference>
<dbReference type="Gene3D" id="3.30.530.20">
    <property type="match status" value="1"/>
</dbReference>
<dbReference type="SUPFAM" id="SSF55961">
    <property type="entry name" value="Bet v1-like"/>
    <property type="match status" value="1"/>
</dbReference>
<dbReference type="RefSeq" id="WP_079642137.1">
    <property type="nucleotide sequence ID" value="NZ_FUZF01000003.1"/>
</dbReference>
<dbReference type="EMBL" id="FUZF01000003">
    <property type="protein sequence ID" value="SKB55791.1"/>
    <property type="molecule type" value="Genomic_DNA"/>
</dbReference>
<gene>
    <name evidence="1" type="ORF">SAMN05660841_01215</name>
</gene>
<organism evidence="1 2">
    <name type="scientific">Sphingobacterium nematocida</name>
    <dbReference type="NCBI Taxonomy" id="1513896"/>
    <lineage>
        <taxon>Bacteria</taxon>
        <taxon>Pseudomonadati</taxon>
        <taxon>Bacteroidota</taxon>
        <taxon>Sphingobacteriia</taxon>
        <taxon>Sphingobacteriales</taxon>
        <taxon>Sphingobacteriaceae</taxon>
        <taxon>Sphingobacterium</taxon>
    </lineage>
</organism>
<proteinExistence type="predicted"/>
<evidence type="ECO:0000313" key="2">
    <source>
        <dbReference type="Proteomes" id="UP000190150"/>
    </source>
</evidence>
<dbReference type="AlphaFoldDB" id="A0A1T5C8S3"/>
<dbReference type="Proteomes" id="UP000190150">
    <property type="component" value="Unassembled WGS sequence"/>
</dbReference>
<accession>A0A1T5C8S3</accession>
<name>A0A1T5C8S3_9SPHI</name>
<keyword evidence="2" id="KW-1185">Reference proteome</keyword>
<protein>
    <submittedName>
        <fullName evidence="1">Activator of Hsp90 ATPase homolog 1-like protein</fullName>
    </submittedName>
</protein>